<sequence length="175" mass="19595">MRWIYSLTGITILSMCTLFTPLAKAETKSSLVKQPSNVLPLPHTEILYPVNKYKNAMGTALIYDVCLPYDKPVYGCLPRRNISIHANFLPTPSSLGNYDAYAGFAQIPKEISWSFTLLPGEQHTYKPTWGDSPPTWAGRFDLISVTVPKDVVIQVRLCNSKTQKLGPVVLRNIPR</sequence>
<gene>
    <name evidence="2" type="ORF">ACFSB2_16960</name>
</gene>
<accession>A0ABW4JJD0</accession>
<name>A0ABW4JJD0_9BACL</name>
<evidence type="ECO:0000256" key="1">
    <source>
        <dbReference type="SAM" id="SignalP"/>
    </source>
</evidence>
<comment type="caution">
    <text evidence="2">The sequence shown here is derived from an EMBL/GenBank/DDBJ whole genome shotgun (WGS) entry which is preliminary data.</text>
</comment>
<dbReference type="Pfam" id="PF26349">
    <property type="entry name" value="YoqH"/>
    <property type="match status" value="1"/>
</dbReference>
<dbReference type="RefSeq" id="WP_377944294.1">
    <property type="nucleotide sequence ID" value="NZ_JBHUCX010000058.1"/>
</dbReference>
<protein>
    <submittedName>
        <fullName evidence="2">Uncharacterized protein</fullName>
    </submittedName>
</protein>
<keyword evidence="1" id="KW-0732">Signal</keyword>
<feature type="signal peptide" evidence="1">
    <location>
        <begin position="1"/>
        <end position="25"/>
    </location>
</feature>
<feature type="chain" id="PRO_5047344498" evidence="1">
    <location>
        <begin position="26"/>
        <end position="175"/>
    </location>
</feature>
<evidence type="ECO:0000313" key="3">
    <source>
        <dbReference type="Proteomes" id="UP001597079"/>
    </source>
</evidence>
<dbReference type="Proteomes" id="UP001597079">
    <property type="component" value="Unassembled WGS sequence"/>
</dbReference>
<dbReference type="InterPro" id="IPR058968">
    <property type="entry name" value="YoqH-like"/>
</dbReference>
<proteinExistence type="predicted"/>
<reference evidence="3" key="1">
    <citation type="journal article" date="2019" name="Int. J. Syst. Evol. Microbiol.">
        <title>The Global Catalogue of Microorganisms (GCM) 10K type strain sequencing project: providing services to taxonomists for standard genome sequencing and annotation.</title>
        <authorList>
            <consortium name="The Broad Institute Genomics Platform"/>
            <consortium name="The Broad Institute Genome Sequencing Center for Infectious Disease"/>
            <person name="Wu L."/>
            <person name="Ma J."/>
        </authorList>
    </citation>
    <scope>NUCLEOTIDE SEQUENCE [LARGE SCALE GENOMIC DNA]</scope>
    <source>
        <strain evidence="3">CGMCC 1.12286</strain>
    </source>
</reference>
<keyword evidence="3" id="KW-1185">Reference proteome</keyword>
<organism evidence="2 3">
    <name type="scientific">Alicyclobacillus fodiniaquatilis</name>
    <dbReference type="NCBI Taxonomy" id="1661150"/>
    <lineage>
        <taxon>Bacteria</taxon>
        <taxon>Bacillati</taxon>
        <taxon>Bacillota</taxon>
        <taxon>Bacilli</taxon>
        <taxon>Bacillales</taxon>
        <taxon>Alicyclobacillaceae</taxon>
        <taxon>Alicyclobacillus</taxon>
    </lineage>
</organism>
<dbReference type="EMBL" id="JBHUCX010000058">
    <property type="protein sequence ID" value="MFD1676394.1"/>
    <property type="molecule type" value="Genomic_DNA"/>
</dbReference>
<evidence type="ECO:0000313" key="2">
    <source>
        <dbReference type="EMBL" id="MFD1676394.1"/>
    </source>
</evidence>